<sequence length="144" mass="15625">MAVCVAAGTSVSEADQRLVEYVELFNDVTTGEEDVIGEVLESAGYFDHQIKLDEASTEIAKALRGAVEAAGPVPSGWAHNFHRSMTTGKLLQAFLSAEAVWSRRTPANPQVFWTHMAEAAHLLGASVEPGFTEAAQRCRDRLHD</sequence>
<reference evidence="1 2" key="1">
    <citation type="submission" date="2018-04" db="EMBL/GenBank/DDBJ databases">
        <title>Micromonosporas from Atacama Desert.</title>
        <authorList>
            <person name="Carro L."/>
            <person name="Klenk H.-P."/>
            <person name="Goodfellow M."/>
        </authorList>
    </citation>
    <scope>NUCLEOTIDE SEQUENCE [LARGE SCALE GENOMIC DNA]</scope>
    <source>
        <strain evidence="1 2">LB19</strain>
    </source>
</reference>
<dbReference type="Proteomes" id="UP000278981">
    <property type="component" value="Unassembled WGS sequence"/>
</dbReference>
<evidence type="ECO:0000313" key="2">
    <source>
        <dbReference type="Proteomes" id="UP000278981"/>
    </source>
</evidence>
<protein>
    <submittedName>
        <fullName evidence="1">Uncharacterized protein</fullName>
    </submittedName>
</protein>
<evidence type="ECO:0000313" key="1">
    <source>
        <dbReference type="EMBL" id="RQX15210.1"/>
    </source>
</evidence>
<accession>A0A3N9XQI7</accession>
<dbReference type="AlphaFoldDB" id="A0A3N9XQI7"/>
<organism evidence="1 2">
    <name type="scientific">Micromonospora ureilytica</name>
    <dbReference type="NCBI Taxonomy" id="709868"/>
    <lineage>
        <taxon>Bacteria</taxon>
        <taxon>Bacillati</taxon>
        <taxon>Actinomycetota</taxon>
        <taxon>Actinomycetes</taxon>
        <taxon>Micromonosporales</taxon>
        <taxon>Micromonosporaceae</taxon>
        <taxon>Micromonospora</taxon>
    </lineage>
</organism>
<dbReference type="EMBL" id="QDGB01000282">
    <property type="protein sequence ID" value="RQX15210.1"/>
    <property type="molecule type" value="Genomic_DNA"/>
</dbReference>
<comment type="caution">
    <text evidence="1">The sequence shown here is derived from an EMBL/GenBank/DDBJ whole genome shotgun (WGS) entry which is preliminary data.</text>
</comment>
<proteinExistence type="predicted"/>
<dbReference type="OrthoDB" id="9845913at2"/>
<name>A0A3N9XQI7_9ACTN</name>
<gene>
    <name evidence="1" type="ORF">DDE19_20530</name>
</gene>